<name>A0A076YQK3_9CAUD</name>
<dbReference type="RefSeq" id="YP_009100098.1">
    <property type="nucleotide sequence ID" value="NC_025431.1"/>
</dbReference>
<organism evidence="1 2">
    <name type="scientific">Mesorhizobium phage vB_MloP_Lo5R7ANS</name>
    <dbReference type="NCBI Taxonomy" id="1527771"/>
    <lineage>
        <taxon>Viruses</taxon>
        <taxon>Duplodnaviria</taxon>
        <taxon>Heunggongvirae</taxon>
        <taxon>Uroviricota</taxon>
        <taxon>Caudoviricetes</taxon>
        <taxon>Autographivirales</taxon>
        <taxon>Pairvirus</taxon>
        <taxon>Pairvirus Lo5R7ANS</taxon>
    </lineage>
</organism>
<proteinExistence type="predicted"/>
<evidence type="ECO:0000313" key="2">
    <source>
        <dbReference type="Proteomes" id="UP000201609"/>
    </source>
</evidence>
<accession>A0A076YQK3</accession>
<dbReference type="KEGG" id="vg:22109858"/>
<dbReference type="InterPro" id="IPR033767">
    <property type="entry name" value="Tail_Gp11"/>
</dbReference>
<sequence length="195" mass="21712">MANGLTPLTELEAINEILATSAESPVSTLEENQVIDASLAMNTLRATSVEVQTIGWNFNTEEGVSITPDQNGEIILPRNVLKVDTSGESSSINAVQRGQRLYNKGDRTLKFTTPVTVDWVLGLDFEDLPSTARMFITIRAARKYQDRYFGDQATHSYTLQDEQIARAAMMEEEMDSADPNMLNDSQFSVRLKTRS</sequence>
<evidence type="ECO:0000313" key="1">
    <source>
        <dbReference type="EMBL" id="AIK68521.1"/>
    </source>
</evidence>
<reference evidence="1 2" key="1">
    <citation type="submission" date="2014-07" db="EMBL/GenBank/DDBJ databases">
        <title>Genomic characterization of two T7-like Mesorhizobium loti phages vB_MloP_Lo5R7ANS and vB_MloP_Cp1R7ANS-C2.</title>
        <authorList>
            <person name="Halmillawewa A.P."/>
            <person name="Perry B."/>
            <person name="Gavard R."/>
            <person name="Yost C.K."/>
            <person name="Hynes M.F."/>
        </authorList>
    </citation>
    <scope>NUCLEOTIDE SEQUENCE [LARGE SCALE GENOMIC DNA]</scope>
</reference>
<keyword evidence="2" id="KW-1185">Reference proteome</keyword>
<gene>
    <name evidence="1" type="ORF">Lo5R7ANS_51</name>
</gene>
<dbReference type="Pfam" id="PF17212">
    <property type="entry name" value="Tube"/>
    <property type="match status" value="1"/>
</dbReference>
<dbReference type="Proteomes" id="UP000201609">
    <property type="component" value="Segment"/>
</dbReference>
<dbReference type="GeneID" id="22109858"/>
<protein>
    <submittedName>
        <fullName evidence="1">Putative tail tubular protein A</fullName>
    </submittedName>
</protein>
<dbReference type="EMBL" id="KM199771">
    <property type="protein sequence ID" value="AIK68521.1"/>
    <property type="molecule type" value="Genomic_DNA"/>
</dbReference>
<dbReference type="OrthoDB" id="9247at10239"/>